<protein>
    <submittedName>
        <fullName evidence="1">Uncharacterized protein</fullName>
    </submittedName>
</protein>
<reference evidence="2" key="1">
    <citation type="submission" date="2023-07" db="EMBL/GenBank/DDBJ databases">
        <title>Paracoccus sp. MBLB3053 whole genome sequence.</title>
        <authorList>
            <person name="Hwang C.Y."/>
            <person name="Cho E.-S."/>
            <person name="Seo M.-J."/>
        </authorList>
    </citation>
    <scope>NUCLEOTIDE SEQUENCE [LARGE SCALE GENOMIC DNA]</scope>
    <source>
        <strain evidence="2">MBLB3053</strain>
    </source>
</reference>
<name>A0ABU2HSF1_9RHOB</name>
<proteinExistence type="predicted"/>
<dbReference type="EMBL" id="JAVQLW010000001">
    <property type="protein sequence ID" value="MDS9467966.1"/>
    <property type="molecule type" value="Genomic_DNA"/>
</dbReference>
<gene>
    <name evidence="1" type="ORF">RGQ15_10355</name>
</gene>
<dbReference type="RefSeq" id="WP_311160142.1">
    <property type="nucleotide sequence ID" value="NZ_JAVQLW010000001.1"/>
</dbReference>
<evidence type="ECO:0000313" key="1">
    <source>
        <dbReference type="EMBL" id="MDS9467966.1"/>
    </source>
</evidence>
<sequence length="238" mass="26693">MAQITVRLTPVNYTKAANAAILEAQANALGQAKEFLQTFQRKGEFPSDPKDYQLILRNRGSETRRKFETIRPEYLRIPFSLTWHATTNTDMVVVVDAAKYALREMAKRAPYRTGKYLGSLTIYVNGVPQNSNYLNAEMLDPTDEVVIGPNTKYASTIERGFAKGYYQTETIRGGVIRPVAKMVRAKFGNRVACRFIYVVFKNAGHNMASPVIQIGPIGAFAQNDTSNTSTKKRRRGAR</sequence>
<accession>A0ABU2HSF1</accession>
<dbReference type="Proteomes" id="UP001269144">
    <property type="component" value="Unassembled WGS sequence"/>
</dbReference>
<keyword evidence="2" id="KW-1185">Reference proteome</keyword>
<comment type="caution">
    <text evidence="1">The sequence shown here is derived from an EMBL/GenBank/DDBJ whole genome shotgun (WGS) entry which is preliminary data.</text>
</comment>
<organism evidence="1 2">
    <name type="scientific">Paracoccus aurantius</name>
    <dbReference type="NCBI Taxonomy" id="3073814"/>
    <lineage>
        <taxon>Bacteria</taxon>
        <taxon>Pseudomonadati</taxon>
        <taxon>Pseudomonadota</taxon>
        <taxon>Alphaproteobacteria</taxon>
        <taxon>Rhodobacterales</taxon>
        <taxon>Paracoccaceae</taxon>
        <taxon>Paracoccus</taxon>
    </lineage>
</organism>
<evidence type="ECO:0000313" key="2">
    <source>
        <dbReference type="Proteomes" id="UP001269144"/>
    </source>
</evidence>